<dbReference type="PANTHER" id="PTHR35179">
    <property type="entry name" value="PROTEIN CBG02620"/>
    <property type="match status" value="1"/>
</dbReference>
<reference evidence="2" key="2">
    <citation type="submission" date="2020-09" db="EMBL/GenBank/DDBJ databases">
        <title>Reference genome assembly for Australian Ascochyta lentis isolate Al4.</title>
        <authorList>
            <person name="Lee R.C."/>
            <person name="Farfan-Caceres L.M."/>
            <person name="Debler J.W."/>
            <person name="Williams A.H."/>
            <person name="Henares B.M."/>
        </authorList>
    </citation>
    <scope>NUCLEOTIDE SEQUENCE</scope>
    <source>
        <strain evidence="2">Al4</strain>
    </source>
</reference>
<dbReference type="EMBL" id="RZGK01000020">
    <property type="protein sequence ID" value="KAF9691660.1"/>
    <property type="molecule type" value="Genomic_DNA"/>
</dbReference>
<dbReference type="Proteomes" id="UP000651452">
    <property type="component" value="Unassembled WGS sequence"/>
</dbReference>
<dbReference type="OrthoDB" id="5393654at2759"/>
<feature type="compositionally biased region" description="Low complexity" evidence="1">
    <location>
        <begin position="247"/>
        <end position="256"/>
    </location>
</feature>
<feature type="compositionally biased region" description="Basic and acidic residues" evidence="1">
    <location>
        <begin position="29"/>
        <end position="42"/>
    </location>
</feature>
<feature type="region of interest" description="Disordered" evidence="1">
    <location>
        <begin position="1"/>
        <end position="42"/>
    </location>
</feature>
<comment type="caution">
    <text evidence="2">The sequence shown here is derived from an EMBL/GenBank/DDBJ whole genome shotgun (WGS) entry which is preliminary data.</text>
</comment>
<evidence type="ECO:0008006" key="4">
    <source>
        <dbReference type="Google" id="ProtNLM"/>
    </source>
</evidence>
<name>A0A8H7ME90_9PLEO</name>
<dbReference type="AlphaFoldDB" id="A0A8H7ME90"/>
<feature type="compositionally biased region" description="Polar residues" evidence="1">
    <location>
        <begin position="260"/>
        <end position="281"/>
    </location>
</feature>
<accession>A0A8H7ME90</accession>
<protein>
    <recommendedName>
        <fullName evidence="4">Geranylgeranyl pyrophosphate synthetase</fullName>
    </recommendedName>
</protein>
<sequence length="475" mass="52513">MSFMPGSSSGRGGYAPRRGRGGSYRPFVKRQEPRKPDLTKHPLGELLVSLQTSDLESPHDSLPLSSRIDDCRYVTSYNWLAGNDHTILVPGQPPQWTPLKVAQRLPEDSGTYYRDPNAALYPEYPLAPAVQAVLNASIDAVVGTDVFACGSTMGNLLRFVRGMDKAFRFSLETIGDTVFLIRRENDPKELIEGVHGFGHTFPEAYTTWPKDVQGSETHQRIVQYNLGGVRCLVRFECDGFFDDQKVSDSQSSSGKDSATEDTLAQTLSNTTISPAHNNPTCPLTIKHRGRVIPQASIFDLKTRSGKHRKEINMDDITPQLWLKQIPNFIVAYHDGAGLFHDIQTRDVQPLVSAWEKDHAQSIHRLVALLQKIVDVTKADDRGLLEIYYPGMGELQIRRQAGEGVHALPLALNEEWTERCESSGTLLLNGEDTGSGASPALPDDSFDGSFDNSDDDGDDFTACSVEECGYCGKCTY</sequence>
<organism evidence="2 3">
    <name type="scientific">Ascochyta lentis</name>
    <dbReference type="NCBI Taxonomy" id="205686"/>
    <lineage>
        <taxon>Eukaryota</taxon>
        <taxon>Fungi</taxon>
        <taxon>Dikarya</taxon>
        <taxon>Ascomycota</taxon>
        <taxon>Pezizomycotina</taxon>
        <taxon>Dothideomycetes</taxon>
        <taxon>Pleosporomycetidae</taxon>
        <taxon>Pleosporales</taxon>
        <taxon>Pleosporineae</taxon>
        <taxon>Didymellaceae</taxon>
        <taxon>Ascochyta</taxon>
    </lineage>
</organism>
<keyword evidence="3" id="KW-1185">Reference proteome</keyword>
<gene>
    <name evidence="2" type="ORF">EKO04_010470</name>
</gene>
<dbReference type="PANTHER" id="PTHR35179:SF2">
    <property type="entry name" value="START DOMAIN-CONTAINING PROTEIN"/>
    <property type="match status" value="1"/>
</dbReference>
<evidence type="ECO:0000313" key="3">
    <source>
        <dbReference type="Proteomes" id="UP000651452"/>
    </source>
</evidence>
<feature type="region of interest" description="Disordered" evidence="1">
    <location>
        <begin position="426"/>
        <end position="451"/>
    </location>
</feature>
<proteinExistence type="predicted"/>
<reference evidence="2" key="1">
    <citation type="submission" date="2018-12" db="EMBL/GenBank/DDBJ databases">
        <authorList>
            <person name="Syme R.A."/>
            <person name="Farfan-Caceres L."/>
            <person name="Lichtenzveig J."/>
        </authorList>
    </citation>
    <scope>NUCLEOTIDE SEQUENCE</scope>
    <source>
        <strain evidence="2">Al4</strain>
    </source>
</reference>
<evidence type="ECO:0000256" key="1">
    <source>
        <dbReference type="SAM" id="MobiDB-lite"/>
    </source>
</evidence>
<evidence type="ECO:0000313" key="2">
    <source>
        <dbReference type="EMBL" id="KAF9691660.1"/>
    </source>
</evidence>
<feature type="region of interest" description="Disordered" evidence="1">
    <location>
        <begin position="245"/>
        <end position="284"/>
    </location>
</feature>